<comment type="caution">
    <text evidence="1">The sequence shown here is derived from an EMBL/GenBank/DDBJ whole genome shotgun (WGS) entry which is preliminary data.</text>
</comment>
<keyword evidence="2" id="KW-1185">Reference proteome</keyword>
<proteinExistence type="predicted"/>
<dbReference type="AlphaFoldDB" id="A0A077M0U2"/>
<accession>A0A077M0U2</accession>
<evidence type="ECO:0000313" key="2">
    <source>
        <dbReference type="Proteomes" id="UP000035721"/>
    </source>
</evidence>
<dbReference type="OrthoDB" id="3180855at2"/>
<dbReference type="Pfam" id="PF08282">
    <property type="entry name" value="Hydrolase_3"/>
    <property type="match status" value="1"/>
</dbReference>
<dbReference type="InterPro" id="IPR023214">
    <property type="entry name" value="HAD_sf"/>
</dbReference>
<dbReference type="EMBL" id="CAJB01000399">
    <property type="protein sequence ID" value="CCH79943.1"/>
    <property type="molecule type" value="Genomic_DNA"/>
</dbReference>
<dbReference type="STRING" id="1194083.BN12_660013"/>
<dbReference type="GO" id="GO:0005829">
    <property type="term" value="C:cytosol"/>
    <property type="evidence" value="ECO:0007669"/>
    <property type="project" value="TreeGrafter"/>
</dbReference>
<dbReference type="InterPro" id="IPR006379">
    <property type="entry name" value="HAD-SF_hydro_IIB"/>
</dbReference>
<evidence type="ECO:0000313" key="1">
    <source>
        <dbReference type="EMBL" id="CCH79943.1"/>
    </source>
</evidence>
<organism evidence="1 2">
    <name type="scientific">Nostocoides japonicum T1-X7</name>
    <dbReference type="NCBI Taxonomy" id="1194083"/>
    <lineage>
        <taxon>Bacteria</taxon>
        <taxon>Bacillati</taxon>
        <taxon>Actinomycetota</taxon>
        <taxon>Actinomycetes</taxon>
        <taxon>Micrococcales</taxon>
        <taxon>Intrasporangiaceae</taxon>
        <taxon>Nostocoides</taxon>
    </lineage>
</organism>
<dbReference type="SUPFAM" id="SSF56784">
    <property type="entry name" value="HAD-like"/>
    <property type="match status" value="1"/>
</dbReference>
<dbReference type="PANTHER" id="PTHR10000">
    <property type="entry name" value="PHOSPHOSERINE PHOSPHATASE"/>
    <property type="match status" value="1"/>
</dbReference>
<dbReference type="PANTHER" id="PTHR10000:SF8">
    <property type="entry name" value="HAD SUPERFAMILY HYDROLASE-LIKE, TYPE 3"/>
    <property type="match status" value="1"/>
</dbReference>
<dbReference type="NCBIfam" id="TIGR01484">
    <property type="entry name" value="HAD-SF-IIB"/>
    <property type="match status" value="1"/>
</dbReference>
<dbReference type="RefSeq" id="WP_048551920.1">
    <property type="nucleotide sequence ID" value="NZ_HF570958.1"/>
</dbReference>
<dbReference type="GO" id="GO:0016791">
    <property type="term" value="F:phosphatase activity"/>
    <property type="evidence" value="ECO:0007669"/>
    <property type="project" value="TreeGrafter"/>
</dbReference>
<protein>
    <submittedName>
        <fullName evidence="1">HAD-superfamily hydrolase, subfamily IIB</fullName>
    </submittedName>
</protein>
<name>A0A077M0U2_9MICO</name>
<reference evidence="1 2" key="1">
    <citation type="journal article" date="2013" name="ISME J.">
        <title>A metabolic model for members of the genus Tetrasphaera involved in enhanced biological phosphorus removal.</title>
        <authorList>
            <person name="Kristiansen R."/>
            <person name="Nguyen H.T.T."/>
            <person name="Saunders A.M."/>
            <person name="Nielsen J.L."/>
            <person name="Wimmer R."/>
            <person name="Le V.Q."/>
            <person name="McIlroy S.J."/>
            <person name="Petrovski S."/>
            <person name="Seviour R.J."/>
            <person name="Calteau A."/>
            <person name="Nielsen K.L."/>
            <person name="Nielsen P.H."/>
        </authorList>
    </citation>
    <scope>NUCLEOTIDE SEQUENCE [LARGE SCALE GENOMIC DNA]</scope>
    <source>
        <strain evidence="1 2">T1-X7</strain>
    </source>
</reference>
<sequence>MPDESRAAGSRRSEDPPRVVASDLDGTLLRSDGTLSSRTAAAWRAVEEAGIVTVLVTARPPRWLDALSELIASHGLAICGNGAFLYDVGRRRVIGSQGFDRADLLAVVADLRAAVPGITFAAERASGPWVEPAYPDPHRERGADTWVRAPLEDIDEEPVGKLLALAPTLSTDDLLRRVGTVVGDRGILAYSGAHALAEVNAPGVTKAAALETWCAERGIGPAQVWAFGDMPNDIPMLSWAGRSYAVASGHGAALAAATDTCPANDEDGVAQVLERLVASVAGIPVR</sequence>
<dbReference type="Proteomes" id="UP000035721">
    <property type="component" value="Unassembled WGS sequence"/>
</dbReference>
<gene>
    <name evidence="1" type="ORF">BN12_660013</name>
</gene>
<keyword evidence="1" id="KW-0378">Hydrolase</keyword>
<dbReference type="Gene3D" id="3.40.50.1000">
    <property type="entry name" value="HAD superfamily/HAD-like"/>
    <property type="match status" value="1"/>
</dbReference>
<dbReference type="GO" id="GO:0000287">
    <property type="term" value="F:magnesium ion binding"/>
    <property type="evidence" value="ECO:0007669"/>
    <property type="project" value="TreeGrafter"/>
</dbReference>
<dbReference type="Gene3D" id="3.30.1240.10">
    <property type="match status" value="1"/>
</dbReference>
<dbReference type="InterPro" id="IPR036412">
    <property type="entry name" value="HAD-like_sf"/>
</dbReference>